<gene>
    <name evidence="5" type="ORF">SAMN06265795_10811</name>
</gene>
<evidence type="ECO:0000256" key="4">
    <source>
        <dbReference type="SAM" id="MobiDB-lite"/>
    </source>
</evidence>
<dbReference type="NCBIfam" id="TIGR00621">
    <property type="entry name" value="ssb"/>
    <property type="match status" value="1"/>
</dbReference>
<dbReference type="PIRSF" id="PIRSF002070">
    <property type="entry name" value="SSB"/>
    <property type="match status" value="1"/>
</dbReference>
<accession>A0A239HZV0</accession>
<dbReference type="InterPro" id="IPR012340">
    <property type="entry name" value="NA-bd_OB-fold"/>
</dbReference>
<proteinExistence type="inferred from homology"/>
<feature type="region of interest" description="Disordered" evidence="4">
    <location>
        <begin position="110"/>
        <end position="150"/>
    </location>
</feature>
<dbReference type="CDD" id="cd04496">
    <property type="entry name" value="SSB_OBF"/>
    <property type="match status" value="1"/>
</dbReference>
<dbReference type="Gene3D" id="2.40.50.140">
    <property type="entry name" value="Nucleic acid-binding proteins"/>
    <property type="match status" value="1"/>
</dbReference>
<dbReference type="Proteomes" id="UP000198284">
    <property type="component" value="Unassembled WGS sequence"/>
</dbReference>
<dbReference type="InterPro" id="IPR000424">
    <property type="entry name" value="Primosome_PriB/ssb"/>
</dbReference>
<evidence type="ECO:0000256" key="3">
    <source>
        <dbReference type="PIRNR" id="PIRNR002070"/>
    </source>
</evidence>
<feature type="compositionally biased region" description="Basic and acidic residues" evidence="4">
    <location>
        <begin position="113"/>
        <end position="129"/>
    </location>
</feature>
<name>A0A239HZV0_9BURK</name>
<dbReference type="GO" id="GO:0003697">
    <property type="term" value="F:single-stranded DNA binding"/>
    <property type="evidence" value="ECO:0007669"/>
    <property type="project" value="UniProtKB-UniRule"/>
</dbReference>
<evidence type="ECO:0000256" key="1">
    <source>
        <dbReference type="ARBA" id="ARBA00023125"/>
    </source>
</evidence>
<dbReference type="PROSITE" id="PS50935">
    <property type="entry name" value="SSB"/>
    <property type="match status" value="1"/>
</dbReference>
<dbReference type="GO" id="GO:0009295">
    <property type="term" value="C:nucleoid"/>
    <property type="evidence" value="ECO:0007669"/>
    <property type="project" value="TreeGrafter"/>
</dbReference>
<dbReference type="GO" id="GO:0006260">
    <property type="term" value="P:DNA replication"/>
    <property type="evidence" value="ECO:0007669"/>
    <property type="project" value="InterPro"/>
</dbReference>
<sequence>MATLNKVTLIGYLGHAPELRYTNGGDPVAHFTLATTETWKDKATGEKKEATEWHRIVMYRKLAEISGEFLKKGSLVYIEGKLQSRKWTGKDGVERVTVEIIADDMRMLGGRHAGHEDGQQAAHDAEPRHQSAPAKGRQPQFEYEDDAIPF</sequence>
<dbReference type="AlphaFoldDB" id="A0A239HZV0"/>
<keyword evidence="1 2" id="KW-0238">DNA-binding</keyword>
<dbReference type="PANTHER" id="PTHR10302">
    <property type="entry name" value="SINGLE-STRANDED DNA-BINDING PROTEIN"/>
    <property type="match status" value="1"/>
</dbReference>
<evidence type="ECO:0000313" key="5">
    <source>
        <dbReference type="EMBL" id="SNS86263.1"/>
    </source>
</evidence>
<dbReference type="EMBL" id="FZOT01000008">
    <property type="protein sequence ID" value="SNS86263.1"/>
    <property type="molecule type" value="Genomic_DNA"/>
</dbReference>
<dbReference type="PANTHER" id="PTHR10302:SF27">
    <property type="entry name" value="SINGLE-STRANDED DNA-BINDING PROTEIN"/>
    <property type="match status" value="1"/>
</dbReference>
<reference evidence="5 6" key="1">
    <citation type="submission" date="2017-06" db="EMBL/GenBank/DDBJ databases">
        <authorList>
            <person name="Kim H.J."/>
            <person name="Triplett B.A."/>
        </authorList>
    </citation>
    <scope>NUCLEOTIDE SEQUENCE [LARGE SCALE GENOMIC DNA]</scope>
    <source>
        <strain evidence="5 6">U15</strain>
    </source>
</reference>
<dbReference type="HAMAP" id="MF_00984">
    <property type="entry name" value="SSB"/>
    <property type="match status" value="1"/>
</dbReference>
<evidence type="ECO:0000256" key="2">
    <source>
        <dbReference type="HAMAP-Rule" id="MF_00984"/>
    </source>
</evidence>
<comment type="subunit">
    <text evidence="2">Homotetramer.</text>
</comment>
<dbReference type="SUPFAM" id="SSF50249">
    <property type="entry name" value="Nucleic acid-binding proteins"/>
    <property type="match status" value="1"/>
</dbReference>
<dbReference type="OrthoDB" id="9809878at2"/>
<dbReference type="InterPro" id="IPR011344">
    <property type="entry name" value="ssDNA-bd"/>
</dbReference>
<protein>
    <recommendedName>
        <fullName evidence="2 3">Single-stranded DNA-binding protein</fullName>
        <shortName evidence="2">SSB</shortName>
    </recommendedName>
</protein>
<dbReference type="RefSeq" id="WP_089399792.1">
    <property type="nucleotide sequence ID" value="NZ_FZOT01000008.1"/>
</dbReference>
<organism evidence="5 6">
    <name type="scientific">Noviherbaspirillum humi</name>
    <dbReference type="NCBI Taxonomy" id="1688639"/>
    <lineage>
        <taxon>Bacteria</taxon>
        <taxon>Pseudomonadati</taxon>
        <taxon>Pseudomonadota</taxon>
        <taxon>Betaproteobacteria</taxon>
        <taxon>Burkholderiales</taxon>
        <taxon>Oxalobacteraceae</taxon>
        <taxon>Noviherbaspirillum</taxon>
    </lineage>
</organism>
<evidence type="ECO:0000313" key="6">
    <source>
        <dbReference type="Proteomes" id="UP000198284"/>
    </source>
</evidence>
<comment type="caution">
    <text evidence="2">Lacks conserved residue(s) required for the propagation of feature annotation.</text>
</comment>
<dbReference type="Pfam" id="PF00436">
    <property type="entry name" value="SSB"/>
    <property type="match status" value="1"/>
</dbReference>
<keyword evidence="6" id="KW-1185">Reference proteome</keyword>